<dbReference type="GO" id="GO:0003676">
    <property type="term" value="F:nucleic acid binding"/>
    <property type="evidence" value="ECO:0007669"/>
    <property type="project" value="InterPro"/>
</dbReference>
<dbReference type="PANTHER" id="PTHR33841">
    <property type="entry name" value="DNA METHYLTRANSFERASE YEEA-RELATED"/>
    <property type="match status" value="1"/>
</dbReference>
<evidence type="ECO:0000313" key="9">
    <source>
        <dbReference type="Proteomes" id="UP000199013"/>
    </source>
</evidence>
<evidence type="ECO:0000259" key="7">
    <source>
        <dbReference type="Pfam" id="PF22654"/>
    </source>
</evidence>
<evidence type="ECO:0000256" key="3">
    <source>
        <dbReference type="ARBA" id="ARBA00022679"/>
    </source>
</evidence>
<evidence type="ECO:0000256" key="2">
    <source>
        <dbReference type="ARBA" id="ARBA00022603"/>
    </source>
</evidence>
<feature type="domain" description="Type II methyltransferase M.TaqI-like" evidence="6">
    <location>
        <begin position="273"/>
        <end position="452"/>
    </location>
</feature>
<protein>
    <recommendedName>
        <fullName evidence="1">site-specific DNA-methyltransferase (adenine-specific)</fullName>
        <ecNumber evidence="1">2.1.1.72</ecNumber>
    </recommendedName>
</protein>
<dbReference type="PANTHER" id="PTHR33841:SF1">
    <property type="entry name" value="DNA METHYLTRANSFERASE A"/>
    <property type="match status" value="1"/>
</dbReference>
<sequence length="1198" mass="135330">MIDRKALLGDAQRQVTALEKDLRRQVDEFAEVGARLRAEYDRAFEVKRTAATWPAWLDERVTQAAVAWVLGTVFVRFCEDNGLLAEPYLAGPDDDRMALAEERHEDFYRLHPHETARGWLLAAFGAIAAVPAGAGLFDRRHNALYQIPVSHDAANALIAFWRRRDENGALAHDFTNPDWDTRFLGDLYQDLDVAAQKIYALKQTPDFVEEFILDLTLTPAIEEFGCQDIKIIDPACGSGHFLLGAFHRLLAQWEMNAPGRDVHERVRLVLEAVHGVDINPYAVAIARFRLIVAALRAAGFKNLGEAANYSFPLKVAIGDSLIKSRQLDLFSGGRDELAAFTYTTEDIHEYPGILDDNRYHVVVGNPPYTTVKDKGLNQYYRELYSSCSGKYAQTVPFSQRFFELAKPADQEGRGAGRVGQITSNSFMKREFGKKLIEEFFALQVELTHVIDTSGAYIPGHGTPTVILVGRRNRWKRPETVRAVLGIRGEPVVPEDPGQGLVWQAIVDQLNRPGSESEWVSAVTLPRERLGTYPWSLGGGGAIDLKRTIDEARSTLLSMQVALLGFVAITAEDDAFLVADPATARRLGVEHMMPMLEGDRVRDYQGSSGAVSVWPYGDDLRPKDLSSIPGVHRILWPSRRVLQRRKRFGTLIEEIDSLVWYEYGEFYREKLRVLLSLAFGEVATHNHFVLDRGGKVFKQTAPVIKLPENAGEDQYLQLLGVLNSSTACFWLKQVCHDKGNGGIGGGISDELWEHRYAFNGSNIARLPLPAEYPLGLARELDWLAQRLTTVSPANVAAEGTPNRERLDKARAEWESTRARMIALQEELDWQVYRQYGLFDDELTLPVDDVPELRLGERAFEIVLARRIDVGEETSEWFTRHGSTPITELPAHWPGEYWALVEKRIAVIESNRYIALIERPEHKRRWATEGWDKLQDAALRDWLLDRCEIRGLWFHEIDGMEQPRLRSTAELADELAADRDFVTVAGVYRPGEDLGAVVAGLVADEHVPYLAAMRYAETGLVKRAGWEDVWEQQRAEDAEEDEEKKRAIRDAIPVPEKYAPKDFRKTSFWRARGKLDVPKERFISYPHASRDNDPHLLLGWAGWDHREQAQALATLVVEREEGDGWPAERLVPLLAGLREVLPWVWQWHNEVDPAYDGSPADVYADFLSERAGRLHLTDETLTSWRPPAAARGRRKKAGAA</sequence>
<dbReference type="Proteomes" id="UP000199013">
    <property type="component" value="Unassembled WGS sequence"/>
</dbReference>
<evidence type="ECO:0000256" key="1">
    <source>
        <dbReference type="ARBA" id="ARBA00011900"/>
    </source>
</evidence>
<dbReference type="Pfam" id="PF22654">
    <property type="entry name" value="DUF7008"/>
    <property type="match status" value="1"/>
</dbReference>
<dbReference type="SUPFAM" id="SSF53335">
    <property type="entry name" value="S-adenosyl-L-methionine-dependent methyltransferases"/>
    <property type="match status" value="1"/>
</dbReference>
<dbReference type="EC" id="2.1.1.72" evidence="1"/>
<evidence type="ECO:0000313" key="8">
    <source>
        <dbReference type="EMBL" id="SBW22686.1"/>
    </source>
</evidence>
<dbReference type="GO" id="GO:0006304">
    <property type="term" value="P:DNA modification"/>
    <property type="evidence" value="ECO:0007669"/>
    <property type="project" value="InterPro"/>
</dbReference>
<dbReference type="GO" id="GO:0009007">
    <property type="term" value="F:site-specific DNA-methyltransferase (adenine-specific) activity"/>
    <property type="evidence" value="ECO:0007669"/>
    <property type="project" value="UniProtKB-EC"/>
</dbReference>
<feature type="domain" description="DUF7008" evidence="7">
    <location>
        <begin position="819"/>
        <end position="1193"/>
    </location>
</feature>
<dbReference type="InterPro" id="IPR011639">
    <property type="entry name" value="MethylTrfase_TaqI-like_dom"/>
</dbReference>
<dbReference type="PRINTS" id="PR00507">
    <property type="entry name" value="N12N6MTFRASE"/>
</dbReference>
<proteinExistence type="predicted"/>
<evidence type="ECO:0000256" key="5">
    <source>
        <dbReference type="ARBA" id="ARBA00047942"/>
    </source>
</evidence>
<accession>A0A1C3NYQ1</accession>
<evidence type="ECO:0000259" key="6">
    <source>
        <dbReference type="Pfam" id="PF07669"/>
    </source>
</evidence>
<dbReference type="InterPro" id="IPR002052">
    <property type="entry name" value="DNA_methylase_N6_adenine_CS"/>
</dbReference>
<evidence type="ECO:0000256" key="4">
    <source>
        <dbReference type="ARBA" id="ARBA00022691"/>
    </source>
</evidence>
<name>A0A1C3NYQ1_9ACTN</name>
<dbReference type="Gene3D" id="3.40.50.150">
    <property type="entry name" value="Vaccinia Virus protein VP39"/>
    <property type="match status" value="1"/>
</dbReference>
<organism evidence="8 9">
    <name type="scientific">Candidatus Protofrankia californiensis</name>
    <dbReference type="NCBI Taxonomy" id="1839754"/>
    <lineage>
        <taxon>Bacteria</taxon>
        <taxon>Bacillati</taxon>
        <taxon>Actinomycetota</taxon>
        <taxon>Actinomycetes</taxon>
        <taxon>Frankiales</taxon>
        <taxon>Frankiaceae</taxon>
        <taxon>Protofrankia</taxon>
    </lineage>
</organism>
<dbReference type="PROSITE" id="PS00092">
    <property type="entry name" value="N6_MTASE"/>
    <property type="match status" value="1"/>
</dbReference>
<dbReference type="InterPro" id="IPR050953">
    <property type="entry name" value="N4_N6_ade-DNA_methylase"/>
</dbReference>
<dbReference type="EMBL" id="FLUV01001260">
    <property type="protein sequence ID" value="SBW22686.1"/>
    <property type="molecule type" value="Genomic_DNA"/>
</dbReference>
<keyword evidence="3" id="KW-0808">Transferase</keyword>
<dbReference type="InterPro" id="IPR054277">
    <property type="entry name" value="DUF7008"/>
</dbReference>
<dbReference type="AlphaFoldDB" id="A0A1C3NYQ1"/>
<dbReference type="GO" id="GO:0032259">
    <property type="term" value="P:methylation"/>
    <property type="evidence" value="ECO:0007669"/>
    <property type="project" value="UniProtKB-KW"/>
</dbReference>
<keyword evidence="4" id="KW-0949">S-adenosyl-L-methionine</keyword>
<gene>
    <name evidence="8" type="ORF">FDG2_2982</name>
</gene>
<comment type="catalytic activity">
    <reaction evidence="5">
        <text>a 2'-deoxyadenosine in DNA + S-adenosyl-L-methionine = an N(6)-methyl-2'-deoxyadenosine in DNA + S-adenosyl-L-homocysteine + H(+)</text>
        <dbReference type="Rhea" id="RHEA:15197"/>
        <dbReference type="Rhea" id="RHEA-COMP:12418"/>
        <dbReference type="Rhea" id="RHEA-COMP:12419"/>
        <dbReference type="ChEBI" id="CHEBI:15378"/>
        <dbReference type="ChEBI" id="CHEBI:57856"/>
        <dbReference type="ChEBI" id="CHEBI:59789"/>
        <dbReference type="ChEBI" id="CHEBI:90615"/>
        <dbReference type="ChEBI" id="CHEBI:90616"/>
        <dbReference type="EC" id="2.1.1.72"/>
    </reaction>
</comment>
<keyword evidence="2" id="KW-0489">Methyltransferase</keyword>
<dbReference type="Pfam" id="PF07669">
    <property type="entry name" value="Eco57I"/>
    <property type="match status" value="1"/>
</dbReference>
<dbReference type="InterPro" id="IPR029063">
    <property type="entry name" value="SAM-dependent_MTases_sf"/>
</dbReference>
<keyword evidence="9" id="KW-1185">Reference proteome</keyword>
<dbReference type="NCBIfam" id="NF033451">
    <property type="entry name" value="BREX_2_MTaseX"/>
    <property type="match status" value="1"/>
</dbReference>
<reference evidence="9" key="1">
    <citation type="submission" date="2016-02" db="EMBL/GenBank/DDBJ databases">
        <authorList>
            <person name="Wibberg D."/>
        </authorList>
    </citation>
    <scope>NUCLEOTIDE SEQUENCE [LARGE SCALE GENOMIC DNA]</scope>
</reference>